<dbReference type="InterPro" id="IPR052735">
    <property type="entry name" value="NAD_biosynth-regulator"/>
</dbReference>
<proteinExistence type="predicted"/>
<dbReference type="SUPFAM" id="SSF52540">
    <property type="entry name" value="P-loop containing nucleoside triphosphate hydrolases"/>
    <property type="match status" value="1"/>
</dbReference>
<dbReference type="Pfam" id="PF13521">
    <property type="entry name" value="AAA_28"/>
    <property type="match status" value="1"/>
</dbReference>
<dbReference type="PANTHER" id="PTHR37512">
    <property type="entry name" value="TRIFUNCTIONAL NAD BIOSYNTHESIS/REGULATOR PROTEIN NADR"/>
    <property type="match status" value="1"/>
</dbReference>
<dbReference type="RefSeq" id="WP_056132403.1">
    <property type="nucleotide sequence ID" value="NZ_WSES01000007.1"/>
</dbReference>
<sequence length="181" mass="20460">MVEQGSTVQRVVFVGAESTGKSTLSEHLARAYDTVAVPEIGRFVWEEKQGKLGPDDYVEIAVRHRAAEDVAMAQARRWLFVDTNALTTLLLGIEFRQVGDPPPAELLRCAGECRARYAHTFVCADDIPYEEQDVRENEAWRGRVQRLVLKDLDARRIPYTVVHGSVEERARQVRRVLDGVV</sequence>
<gene>
    <name evidence="2" type="ORF">GPY61_22125</name>
</gene>
<dbReference type="Gene3D" id="3.40.50.300">
    <property type="entry name" value="P-loop containing nucleotide triphosphate hydrolases"/>
    <property type="match status" value="1"/>
</dbReference>
<organism evidence="2 3">
    <name type="scientific">Massilia cellulosiltytica</name>
    <dbReference type="NCBI Taxonomy" id="2683234"/>
    <lineage>
        <taxon>Bacteria</taxon>
        <taxon>Pseudomonadati</taxon>
        <taxon>Pseudomonadota</taxon>
        <taxon>Betaproteobacteria</taxon>
        <taxon>Burkholderiales</taxon>
        <taxon>Oxalobacteraceae</taxon>
        <taxon>Telluria group</taxon>
        <taxon>Massilia</taxon>
    </lineage>
</organism>
<accession>A0A7X3K9R9</accession>
<protein>
    <submittedName>
        <fullName evidence="2">AAA family ATPase</fullName>
    </submittedName>
</protein>
<dbReference type="InterPro" id="IPR027417">
    <property type="entry name" value="P-loop_NTPase"/>
</dbReference>
<name>A0A7X3K9R9_9BURK</name>
<comment type="caution">
    <text evidence="2">The sequence shown here is derived from an EMBL/GenBank/DDBJ whole genome shotgun (WGS) entry which is preliminary data.</text>
</comment>
<dbReference type="Proteomes" id="UP000443353">
    <property type="component" value="Unassembled WGS sequence"/>
</dbReference>
<reference evidence="2 3" key="1">
    <citation type="submission" date="2019-12" db="EMBL/GenBank/DDBJ databases">
        <authorList>
            <person name="Li C."/>
            <person name="Zhao J."/>
        </authorList>
    </citation>
    <scope>NUCLEOTIDE SEQUENCE [LARGE SCALE GENOMIC DNA]</scope>
    <source>
        <strain evidence="2 3">NEAU-DD11</strain>
    </source>
</reference>
<dbReference type="PANTHER" id="PTHR37512:SF1">
    <property type="entry name" value="NADR_TTD14 AAA DOMAIN-CONTAINING PROTEIN"/>
    <property type="match status" value="1"/>
</dbReference>
<dbReference type="AlphaFoldDB" id="A0A7X3K9R9"/>
<keyword evidence="3" id="KW-1185">Reference proteome</keyword>
<evidence type="ECO:0000259" key="1">
    <source>
        <dbReference type="Pfam" id="PF13521"/>
    </source>
</evidence>
<evidence type="ECO:0000313" key="2">
    <source>
        <dbReference type="EMBL" id="MVW62630.1"/>
    </source>
</evidence>
<evidence type="ECO:0000313" key="3">
    <source>
        <dbReference type="Proteomes" id="UP000443353"/>
    </source>
</evidence>
<dbReference type="InterPro" id="IPR038727">
    <property type="entry name" value="NadR/Ttd14_AAA_dom"/>
</dbReference>
<dbReference type="EMBL" id="WSES01000007">
    <property type="protein sequence ID" value="MVW62630.1"/>
    <property type="molecule type" value="Genomic_DNA"/>
</dbReference>
<feature type="domain" description="NadR/Ttd14 AAA" evidence="1">
    <location>
        <begin position="10"/>
        <end position="169"/>
    </location>
</feature>